<dbReference type="Pfam" id="PF06203">
    <property type="entry name" value="CCT"/>
    <property type="match status" value="1"/>
</dbReference>
<keyword evidence="2 3" id="KW-0539">Nucleus</keyword>
<feature type="domain" description="CCT" evidence="4">
    <location>
        <begin position="182"/>
        <end position="224"/>
    </location>
</feature>
<dbReference type="GO" id="GO:0009909">
    <property type="term" value="P:regulation of flower development"/>
    <property type="evidence" value="ECO:0007669"/>
    <property type="project" value="InterPro"/>
</dbReference>
<evidence type="ECO:0000313" key="6">
    <source>
        <dbReference type="Proteomes" id="UP001234989"/>
    </source>
</evidence>
<dbReference type="AlphaFoldDB" id="A0AAF0ZHE3"/>
<dbReference type="PANTHER" id="PTHR31319">
    <property type="entry name" value="ZINC FINGER PROTEIN CONSTANS-LIKE 4"/>
    <property type="match status" value="1"/>
</dbReference>
<sequence>MAFTPHDHEYYTSHGVFSNEFINSSLVTTTTTTTTNPPLSQITPSTSVYEHNINEQLVNINSLDHYVPPSISMMPWFPERLGVSDMTVPILLPASSNSSDYSTNTHQVYAVDKYNNKYGCNGQHHEGCESWDENTDHAFESNFWSSCPLATSSNNWGAQRETSPKIKETPVMKIGRYSEEERKDRILRYLKKRNQRNFNKTIKYACRKTLADKRVRVRGRFAKNNEACDDHEVLIKGNVNYHQDKDVCYDHNPQIQMKHGGDHYNDQENWVEEAITNFMYIPYIGSSYDGNFIS</sequence>
<dbReference type="PANTHER" id="PTHR31319:SF110">
    <property type="entry name" value="CCT MOTIF FAMILY PROTEIN"/>
    <property type="match status" value="1"/>
</dbReference>
<evidence type="ECO:0000256" key="2">
    <source>
        <dbReference type="ARBA" id="ARBA00023242"/>
    </source>
</evidence>
<evidence type="ECO:0000313" key="5">
    <source>
        <dbReference type="EMBL" id="WMV40096.1"/>
    </source>
</evidence>
<evidence type="ECO:0000256" key="3">
    <source>
        <dbReference type="PROSITE-ProRule" id="PRU00357"/>
    </source>
</evidence>
<dbReference type="InterPro" id="IPR010402">
    <property type="entry name" value="CCT_domain"/>
</dbReference>
<keyword evidence="6" id="KW-1185">Reference proteome</keyword>
<organism evidence="5 6">
    <name type="scientific">Solanum verrucosum</name>
    <dbReference type="NCBI Taxonomy" id="315347"/>
    <lineage>
        <taxon>Eukaryota</taxon>
        <taxon>Viridiplantae</taxon>
        <taxon>Streptophyta</taxon>
        <taxon>Embryophyta</taxon>
        <taxon>Tracheophyta</taxon>
        <taxon>Spermatophyta</taxon>
        <taxon>Magnoliopsida</taxon>
        <taxon>eudicotyledons</taxon>
        <taxon>Gunneridae</taxon>
        <taxon>Pentapetalae</taxon>
        <taxon>asterids</taxon>
        <taxon>lamiids</taxon>
        <taxon>Solanales</taxon>
        <taxon>Solanaceae</taxon>
        <taxon>Solanoideae</taxon>
        <taxon>Solaneae</taxon>
        <taxon>Solanum</taxon>
    </lineage>
</organism>
<dbReference type="PROSITE" id="PS51017">
    <property type="entry name" value="CCT"/>
    <property type="match status" value="1"/>
</dbReference>
<reference evidence="5" key="1">
    <citation type="submission" date="2023-08" db="EMBL/GenBank/DDBJ databases">
        <title>A de novo genome assembly of Solanum verrucosum Schlechtendal, a Mexican diploid species geographically isolated from the other diploid A-genome species in potato relatives.</title>
        <authorList>
            <person name="Hosaka K."/>
        </authorList>
    </citation>
    <scope>NUCLEOTIDE SEQUENCE</scope>
    <source>
        <tissue evidence="5">Young leaves</tissue>
    </source>
</reference>
<evidence type="ECO:0000256" key="1">
    <source>
        <dbReference type="ARBA" id="ARBA00004123"/>
    </source>
</evidence>
<dbReference type="Proteomes" id="UP001234989">
    <property type="component" value="Chromosome 7"/>
</dbReference>
<evidence type="ECO:0000259" key="4">
    <source>
        <dbReference type="PROSITE" id="PS51017"/>
    </source>
</evidence>
<dbReference type="GO" id="GO:0005634">
    <property type="term" value="C:nucleus"/>
    <property type="evidence" value="ECO:0007669"/>
    <property type="project" value="UniProtKB-SubCell"/>
</dbReference>
<comment type="subcellular location">
    <subcellularLocation>
        <location evidence="1 3">Nucleus</location>
    </subcellularLocation>
</comment>
<dbReference type="GO" id="GO:0003700">
    <property type="term" value="F:DNA-binding transcription factor activity"/>
    <property type="evidence" value="ECO:0007669"/>
    <property type="project" value="TreeGrafter"/>
</dbReference>
<proteinExistence type="predicted"/>
<gene>
    <name evidence="5" type="ORF">MTR67_033481</name>
</gene>
<protein>
    <recommendedName>
        <fullName evidence="4">CCT domain-containing protein</fullName>
    </recommendedName>
</protein>
<dbReference type="EMBL" id="CP133618">
    <property type="protein sequence ID" value="WMV40096.1"/>
    <property type="molecule type" value="Genomic_DNA"/>
</dbReference>
<name>A0AAF0ZHE3_SOLVR</name>
<accession>A0AAF0ZHE3</accession>
<dbReference type="InterPro" id="IPR045281">
    <property type="entry name" value="CONSTANS-like"/>
</dbReference>